<organism evidence="1 2">
    <name type="scientific">Tanacetum coccineum</name>
    <dbReference type="NCBI Taxonomy" id="301880"/>
    <lineage>
        <taxon>Eukaryota</taxon>
        <taxon>Viridiplantae</taxon>
        <taxon>Streptophyta</taxon>
        <taxon>Embryophyta</taxon>
        <taxon>Tracheophyta</taxon>
        <taxon>Spermatophyta</taxon>
        <taxon>Magnoliopsida</taxon>
        <taxon>eudicotyledons</taxon>
        <taxon>Gunneridae</taxon>
        <taxon>Pentapetalae</taxon>
        <taxon>asterids</taxon>
        <taxon>campanulids</taxon>
        <taxon>Asterales</taxon>
        <taxon>Asteraceae</taxon>
        <taxon>Asteroideae</taxon>
        <taxon>Anthemideae</taxon>
        <taxon>Anthemidinae</taxon>
        <taxon>Tanacetum</taxon>
    </lineage>
</organism>
<reference evidence="1" key="1">
    <citation type="journal article" date="2022" name="Int. J. Mol. Sci.">
        <title>Draft Genome of Tanacetum Coccineum: Genomic Comparison of Closely Related Tanacetum-Family Plants.</title>
        <authorList>
            <person name="Yamashiro T."/>
            <person name="Shiraishi A."/>
            <person name="Nakayama K."/>
            <person name="Satake H."/>
        </authorList>
    </citation>
    <scope>NUCLEOTIDE SEQUENCE</scope>
</reference>
<reference evidence="1" key="2">
    <citation type="submission" date="2022-01" db="EMBL/GenBank/DDBJ databases">
        <authorList>
            <person name="Yamashiro T."/>
            <person name="Shiraishi A."/>
            <person name="Satake H."/>
            <person name="Nakayama K."/>
        </authorList>
    </citation>
    <scope>NUCLEOTIDE SEQUENCE</scope>
</reference>
<protein>
    <submittedName>
        <fullName evidence="1">Uncharacterized protein</fullName>
    </submittedName>
</protein>
<gene>
    <name evidence="1" type="ORF">Tco_1029026</name>
</gene>
<evidence type="ECO:0000313" key="1">
    <source>
        <dbReference type="EMBL" id="GJT69740.1"/>
    </source>
</evidence>
<proteinExistence type="predicted"/>
<sequence length="226" mass="27014">MTTREMVRKVACGCHGDEGGKSLSFEQVKEIFEATMRRVQSFVPMDSELELQRLKRASQDVKYPIIDWEVYIEDSRKYWKIIRVGNHTEAYQTFDDMLKKFDRDDLDKLWSLVKERFSSTDPTDDKERILWVELKRLFEPDIDDILWKLQRYMHDPLTWRLYDTCGVHHVSTDRGHDIFMLVEKDYPLTRGLMTVMLANKLQVDQSSEMANELLRKIFIQAERPRQ</sequence>
<comment type="caution">
    <text evidence="1">The sequence shown here is derived from an EMBL/GenBank/DDBJ whole genome shotgun (WGS) entry which is preliminary data.</text>
</comment>
<keyword evidence="2" id="KW-1185">Reference proteome</keyword>
<name>A0ABQ5G2A0_9ASTR</name>
<accession>A0ABQ5G2A0</accession>
<dbReference type="Proteomes" id="UP001151760">
    <property type="component" value="Unassembled WGS sequence"/>
</dbReference>
<dbReference type="EMBL" id="BQNB010018016">
    <property type="protein sequence ID" value="GJT69740.1"/>
    <property type="molecule type" value="Genomic_DNA"/>
</dbReference>
<evidence type="ECO:0000313" key="2">
    <source>
        <dbReference type="Proteomes" id="UP001151760"/>
    </source>
</evidence>